<organism evidence="7 8">
    <name type="scientific">Desulfocucumis palustris</name>
    <dbReference type="NCBI Taxonomy" id="1898651"/>
    <lineage>
        <taxon>Bacteria</taxon>
        <taxon>Bacillati</taxon>
        <taxon>Bacillota</taxon>
        <taxon>Clostridia</taxon>
        <taxon>Eubacteriales</taxon>
        <taxon>Desulfocucumaceae</taxon>
        <taxon>Desulfocucumis</taxon>
    </lineage>
</organism>
<dbReference type="RefSeq" id="WP_104372918.1">
    <property type="nucleotide sequence ID" value="NZ_BFAV01000150.1"/>
</dbReference>
<proteinExistence type="inferred from homology"/>
<name>A0A2L2XEZ7_9FIRM</name>
<dbReference type="OrthoDB" id="9771038at2"/>
<dbReference type="InterPro" id="IPR009100">
    <property type="entry name" value="AcylCoA_DH/oxidase_NM_dom_sf"/>
</dbReference>
<dbReference type="Pfam" id="PF02770">
    <property type="entry name" value="Acyl-CoA_dh_M"/>
    <property type="match status" value="1"/>
</dbReference>
<keyword evidence="2 4" id="KW-0285">Flavoprotein</keyword>
<dbReference type="InterPro" id="IPR006091">
    <property type="entry name" value="Acyl-CoA_Oxase/DH_mid-dom"/>
</dbReference>
<evidence type="ECO:0000259" key="5">
    <source>
        <dbReference type="Pfam" id="PF00441"/>
    </source>
</evidence>
<dbReference type="Gene3D" id="2.40.110.20">
    <property type="match status" value="1"/>
</dbReference>
<dbReference type="GO" id="GO:0003995">
    <property type="term" value="F:acyl-CoA dehydrogenase activity"/>
    <property type="evidence" value="ECO:0007669"/>
    <property type="project" value="TreeGrafter"/>
</dbReference>
<dbReference type="AlphaFoldDB" id="A0A2L2XEZ7"/>
<dbReference type="Gene3D" id="1.20.140.10">
    <property type="entry name" value="Butyryl-CoA Dehydrogenase, subunit A, domain 3"/>
    <property type="match status" value="1"/>
</dbReference>
<dbReference type="PANTHER" id="PTHR42707">
    <property type="entry name" value="ACYL-COA DEHYDROGENASE"/>
    <property type="match status" value="1"/>
</dbReference>
<dbReference type="Proteomes" id="UP000239549">
    <property type="component" value="Unassembled WGS sequence"/>
</dbReference>
<comment type="cofactor">
    <cofactor evidence="4">
        <name>FAD</name>
        <dbReference type="ChEBI" id="CHEBI:57692"/>
    </cofactor>
</comment>
<evidence type="ECO:0000256" key="2">
    <source>
        <dbReference type="ARBA" id="ARBA00022630"/>
    </source>
</evidence>
<dbReference type="InterPro" id="IPR036250">
    <property type="entry name" value="AcylCo_DH-like_C"/>
</dbReference>
<evidence type="ECO:0000256" key="3">
    <source>
        <dbReference type="ARBA" id="ARBA00022827"/>
    </source>
</evidence>
<evidence type="ECO:0000313" key="7">
    <source>
        <dbReference type="EMBL" id="GBF34730.1"/>
    </source>
</evidence>
<keyword evidence="3 4" id="KW-0274">FAD</keyword>
<protein>
    <submittedName>
        <fullName evidence="7">Acyl-CoA dehydrogenase</fullName>
    </submittedName>
</protein>
<dbReference type="InterPro" id="IPR052904">
    <property type="entry name" value="Acyl-CoA_dehydrogenase-like"/>
</dbReference>
<reference evidence="8" key="1">
    <citation type="submission" date="2018-02" db="EMBL/GenBank/DDBJ databases">
        <title>Genome sequence of Desulfocucumis palustris strain NAW-5.</title>
        <authorList>
            <person name="Watanabe M."/>
            <person name="Kojima H."/>
            <person name="Fukui M."/>
        </authorList>
    </citation>
    <scope>NUCLEOTIDE SEQUENCE [LARGE SCALE GENOMIC DNA]</scope>
    <source>
        <strain evidence="8">NAW-5</strain>
    </source>
</reference>
<feature type="domain" description="Acyl-CoA oxidase/dehydrogenase middle" evidence="6">
    <location>
        <begin position="177"/>
        <end position="273"/>
    </location>
</feature>
<dbReference type="Pfam" id="PF00441">
    <property type="entry name" value="Acyl-CoA_dh_1"/>
    <property type="match status" value="1"/>
</dbReference>
<sequence>MSFPDRNNPYNFDEYLQWRESVDYYADDPFIQKVVKHFTGPEWQIVDREARSVSRKASFRWRKMADDIACPEKRPYMVHYDGHKHRIDRIVRPVETQIMEKEIFSEGIFSSSTSPWVKLVKMYIIYQNGEACVACPLTCTEGMVEILKKNAGTEETRQILRHCREGIDGDFAIGAQYLSEIQGGSDVPANVLEAVQEEGQWRLYGGKFFCSATHADYAMVTAKPVGSEKVALFVVPSWLPGNKEKEIRNGYTIDRIKWKMGTSELTTAELTFNGALAYQVGPLERGLANVVGVVLTYSRLTVGLSAAGFMTRATREAKKYVEFREAFGSKISQFPLVAGQLQKIDRLTKQTVAGAFKVYHQFLQLEEELRGGLAGDDSGKRRQFDIRELIMLQKIAASWDCTDVIRLAMSLFGGHGVMEDFSALPRLYRDSAVNELWEGPRNVLLMQIFRDLQRAAGWYRPGDFVANILKGSEESVIEKFQAEISQLLACSQSRADEHSMEIYQRWDNFCQDLFHQYQLNALNEVERSL</sequence>
<evidence type="ECO:0000256" key="1">
    <source>
        <dbReference type="ARBA" id="ARBA00009347"/>
    </source>
</evidence>
<gene>
    <name evidence="7" type="ORF">DCCM_3850</name>
</gene>
<comment type="caution">
    <text evidence="7">The sequence shown here is derived from an EMBL/GenBank/DDBJ whole genome shotgun (WGS) entry which is preliminary data.</text>
</comment>
<dbReference type="SUPFAM" id="SSF56645">
    <property type="entry name" value="Acyl-CoA dehydrogenase NM domain-like"/>
    <property type="match status" value="1"/>
</dbReference>
<comment type="similarity">
    <text evidence="1 4">Belongs to the acyl-CoA dehydrogenase family.</text>
</comment>
<accession>A0A2L2XEZ7</accession>
<dbReference type="InterPro" id="IPR009075">
    <property type="entry name" value="AcylCo_DH/oxidase_C"/>
</dbReference>
<dbReference type="EMBL" id="BFAV01000150">
    <property type="protein sequence ID" value="GBF34730.1"/>
    <property type="molecule type" value="Genomic_DNA"/>
</dbReference>
<keyword evidence="8" id="KW-1185">Reference proteome</keyword>
<evidence type="ECO:0000259" key="6">
    <source>
        <dbReference type="Pfam" id="PF02770"/>
    </source>
</evidence>
<keyword evidence="4" id="KW-0560">Oxidoreductase</keyword>
<evidence type="ECO:0000256" key="4">
    <source>
        <dbReference type="RuleBase" id="RU362125"/>
    </source>
</evidence>
<dbReference type="SUPFAM" id="SSF47203">
    <property type="entry name" value="Acyl-CoA dehydrogenase C-terminal domain-like"/>
    <property type="match status" value="1"/>
</dbReference>
<evidence type="ECO:0000313" key="8">
    <source>
        <dbReference type="Proteomes" id="UP000239549"/>
    </source>
</evidence>
<feature type="domain" description="Acyl-CoA dehydrogenase/oxidase C-terminal" evidence="5">
    <location>
        <begin position="286"/>
        <end position="451"/>
    </location>
</feature>
<dbReference type="PANTHER" id="PTHR42707:SF2">
    <property type="entry name" value="ACD11 DEHYDROGENASE"/>
    <property type="match status" value="1"/>
</dbReference>